<dbReference type="Proteomes" id="UP000746612">
    <property type="component" value="Unassembled WGS sequence"/>
</dbReference>
<evidence type="ECO:0000313" key="2">
    <source>
        <dbReference type="EMBL" id="CAG2008056.1"/>
    </source>
</evidence>
<evidence type="ECO:0000313" key="3">
    <source>
        <dbReference type="Proteomes" id="UP000746612"/>
    </source>
</evidence>
<organism evidence="2 3">
    <name type="scientific">Gibberella zeae</name>
    <name type="common">Wheat head blight fungus</name>
    <name type="synonym">Fusarium graminearum</name>
    <dbReference type="NCBI Taxonomy" id="5518"/>
    <lineage>
        <taxon>Eukaryota</taxon>
        <taxon>Fungi</taxon>
        <taxon>Dikarya</taxon>
        <taxon>Ascomycota</taxon>
        <taxon>Pezizomycotina</taxon>
        <taxon>Sordariomycetes</taxon>
        <taxon>Hypocreomycetidae</taxon>
        <taxon>Hypocreales</taxon>
        <taxon>Nectriaceae</taxon>
        <taxon>Fusarium</taxon>
    </lineage>
</organism>
<dbReference type="EMBL" id="CAJPIJ010000189">
    <property type="protein sequence ID" value="CAG2008056.1"/>
    <property type="molecule type" value="Genomic_DNA"/>
</dbReference>
<protein>
    <submittedName>
        <fullName evidence="2">Uncharacterized protein</fullName>
    </submittedName>
</protein>
<dbReference type="AlphaFoldDB" id="A0A4U9FCQ9"/>
<evidence type="ECO:0000256" key="1">
    <source>
        <dbReference type="SAM" id="MobiDB-lite"/>
    </source>
</evidence>
<comment type="caution">
    <text evidence="2">The sequence shown here is derived from an EMBL/GenBank/DDBJ whole genome shotgun (WGS) entry which is preliminary data.</text>
</comment>
<sequence length="370" mass="43524">MNVPKGPRKLKGRPGGHNKSTDQQRPDTLYVTDDDDGNVMRFPVNERRMRSICSKWQTLPSFANGCKRLQIEAVSFKDDKAKDALRSIIDIIHRRDKNCRHYTDANPRLLFYSLLIHESLGASHTITYPGDKQYYLFFPPKRIKRSIFDLMHESKYLYRVRDWLLLAVVADRLKLKPIMGLVHNTLTLFCREDRPGMPPELQHGSMNDVEWALIKELQLIGKTTRRYLNLGLTHILADDRMLETRLQYVERVFHALRLLSYQVENTDKGILPTQEQFEVYQEYSVAPCSECYSISSKDFHQRFPKANLWPLFGNSYKTYQGSVIDVIRKIRGIEEDLVDKAKRHRQRGRHCNQLTHLYQNMRNLRKELIC</sequence>
<gene>
    <name evidence="2" type="ORF">MDCFG202_LOCUS546023</name>
</gene>
<proteinExistence type="predicted"/>
<feature type="compositionally biased region" description="Basic residues" evidence="1">
    <location>
        <begin position="1"/>
        <end position="16"/>
    </location>
</feature>
<name>A0A4U9FCQ9_GIBZA</name>
<accession>A0A4U9FCQ9</accession>
<reference evidence="2" key="1">
    <citation type="submission" date="2021-03" db="EMBL/GenBank/DDBJ databases">
        <authorList>
            <person name="Alouane T."/>
            <person name="Langin T."/>
            <person name="Bonhomme L."/>
        </authorList>
    </citation>
    <scope>NUCLEOTIDE SEQUENCE</scope>
    <source>
        <strain evidence="2">MDC_Fg202</strain>
    </source>
</reference>
<feature type="region of interest" description="Disordered" evidence="1">
    <location>
        <begin position="1"/>
        <end position="29"/>
    </location>
</feature>